<dbReference type="EnsemblPlants" id="ORUFI04G28120.1">
    <property type="protein sequence ID" value="ORUFI04G28120.1"/>
    <property type="gene ID" value="ORUFI04G28120"/>
</dbReference>
<keyword evidence="2" id="KW-1185">Reference proteome</keyword>
<dbReference type="Proteomes" id="UP000008022">
    <property type="component" value="Unassembled WGS sequence"/>
</dbReference>
<dbReference type="Gramene" id="ORUFI04G28120.1">
    <property type="protein sequence ID" value="ORUFI04G28120.1"/>
    <property type="gene ID" value="ORUFI04G28120"/>
</dbReference>
<evidence type="ECO:0000313" key="1">
    <source>
        <dbReference type="EnsemblPlants" id="ORUFI04G28120.1"/>
    </source>
</evidence>
<accession>A0A0E0PEI9</accession>
<dbReference type="HOGENOM" id="CLU_2241019_0_0_1"/>
<reference evidence="2" key="1">
    <citation type="submission" date="2013-06" db="EMBL/GenBank/DDBJ databases">
        <authorList>
            <person name="Zhao Q."/>
        </authorList>
    </citation>
    <scope>NUCLEOTIDE SEQUENCE</scope>
    <source>
        <strain evidence="2">cv. W1943</strain>
    </source>
</reference>
<sequence length="105" mass="11816">MLCRTPTHCQAQWSGNMAWSRARRRPEGLSWGLRCMRSPPLLDHQGPSKLQAACLLAPCTSAESSCSTEWCQLGDRNFAIWLHCLTAGEPSFLSRAALHKLRHLR</sequence>
<organism evidence="1 2">
    <name type="scientific">Oryza rufipogon</name>
    <name type="common">Brownbeard rice</name>
    <name type="synonym">Asian wild rice</name>
    <dbReference type="NCBI Taxonomy" id="4529"/>
    <lineage>
        <taxon>Eukaryota</taxon>
        <taxon>Viridiplantae</taxon>
        <taxon>Streptophyta</taxon>
        <taxon>Embryophyta</taxon>
        <taxon>Tracheophyta</taxon>
        <taxon>Spermatophyta</taxon>
        <taxon>Magnoliopsida</taxon>
        <taxon>Liliopsida</taxon>
        <taxon>Poales</taxon>
        <taxon>Poaceae</taxon>
        <taxon>BOP clade</taxon>
        <taxon>Oryzoideae</taxon>
        <taxon>Oryzeae</taxon>
        <taxon>Oryzinae</taxon>
        <taxon>Oryza</taxon>
    </lineage>
</organism>
<dbReference type="AlphaFoldDB" id="A0A0E0PEI9"/>
<name>A0A0E0PEI9_ORYRU</name>
<evidence type="ECO:0000313" key="2">
    <source>
        <dbReference type="Proteomes" id="UP000008022"/>
    </source>
</evidence>
<protein>
    <submittedName>
        <fullName evidence="1">Uncharacterized protein</fullName>
    </submittedName>
</protein>
<reference evidence="1" key="2">
    <citation type="submission" date="2015-06" db="UniProtKB">
        <authorList>
            <consortium name="EnsemblPlants"/>
        </authorList>
    </citation>
    <scope>IDENTIFICATION</scope>
</reference>
<proteinExistence type="predicted"/>